<comment type="caution">
    <text evidence="2">The sequence shown here is derived from an EMBL/GenBank/DDBJ whole genome shotgun (WGS) entry which is preliminary data.</text>
</comment>
<keyword evidence="1" id="KW-1133">Transmembrane helix</keyword>
<proteinExistence type="predicted"/>
<feature type="transmembrane region" description="Helical" evidence="1">
    <location>
        <begin position="15"/>
        <end position="36"/>
    </location>
</feature>
<evidence type="ECO:0000256" key="1">
    <source>
        <dbReference type="SAM" id="Phobius"/>
    </source>
</evidence>
<keyword evidence="1" id="KW-0472">Membrane</keyword>
<protein>
    <submittedName>
        <fullName evidence="2">Uncharacterized protein</fullName>
    </submittedName>
</protein>
<name>A0AAN7WQ16_9PEZI</name>
<accession>A0AAN7WQ16</accession>
<reference evidence="2" key="1">
    <citation type="submission" date="2023-08" db="EMBL/GenBank/DDBJ databases">
        <title>Black Yeasts Isolated from many extreme environments.</title>
        <authorList>
            <person name="Coleine C."/>
            <person name="Stajich J.E."/>
            <person name="Selbmann L."/>
        </authorList>
    </citation>
    <scope>NUCLEOTIDE SEQUENCE</scope>
    <source>
        <strain evidence="2">CCFEE 5810</strain>
    </source>
</reference>
<gene>
    <name evidence="2" type="ORF">LTR97_002667</name>
</gene>
<organism evidence="2 3">
    <name type="scientific">Elasticomyces elasticus</name>
    <dbReference type="NCBI Taxonomy" id="574655"/>
    <lineage>
        <taxon>Eukaryota</taxon>
        <taxon>Fungi</taxon>
        <taxon>Dikarya</taxon>
        <taxon>Ascomycota</taxon>
        <taxon>Pezizomycotina</taxon>
        <taxon>Dothideomycetes</taxon>
        <taxon>Dothideomycetidae</taxon>
        <taxon>Mycosphaerellales</taxon>
        <taxon>Teratosphaeriaceae</taxon>
        <taxon>Elasticomyces</taxon>
    </lineage>
</organism>
<dbReference type="EMBL" id="JAVRQU010000003">
    <property type="protein sequence ID" value="KAK5705548.1"/>
    <property type="molecule type" value="Genomic_DNA"/>
</dbReference>
<sequence>MTAAPRTSDTLVDSYLNWSILYTPFMPLFVVFCNIIETADKTDLSRLQDFVSSIQAVSVLSPPAVKLSQLAQVLHNIAYRFVELHSVTTVHGPSHAQRSSNAGLEVDEYLDALGLAPARRTSMAVTAVPLPSYPAYSDEAAGDFFQADPSQLNGWLDDHEQMLGLLYDQDLQLLGTNYFRGVANV</sequence>
<keyword evidence="1" id="KW-0812">Transmembrane</keyword>
<evidence type="ECO:0000313" key="3">
    <source>
        <dbReference type="Proteomes" id="UP001310594"/>
    </source>
</evidence>
<evidence type="ECO:0000313" key="2">
    <source>
        <dbReference type="EMBL" id="KAK5705548.1"/>
    </source>
</evidence>
<dbReference type="AlphaFoldDB" id="A0AAN7WQ16"/>
<dbReference type="Proteomes" id="UP001310594">
    <property type="component" value="Unassembled WGS sequence"/>
</dbReference>